<accession>A0A1J5SVA7</accession>
<gene>
    <name evidence="2" type="ORF">GALL_61060</name>
</gene>
<proteinExistence type="predicted"/>
<dbReference type="Pfam" id="PF01882">
    <property type="entry name" value="DUF58"/>
    <property type="match status" value="1"/>
</dbReference>
<dbReference type="AlphaFoldDB" id="A0A1J5SVA7"/>
<evidence type="ECO:0000313" key="2">
    <source>
        <dbReference type="EMBL" id="OIR12407.1"/>
    </source>
</evidence>
<sequence length="285" mass="33070">MEEIKSFSYHIGWRSRGRHPGRHSSTQRGMGMEFRGHTTLLSYPDPRRIDIRQTIRDPLEQVYVRLFNQKSATPVYVICDLSGSMNFGAKKRKIKLAAEIAESIAQSASQNHDPFGFIGFDEVVREDWISTSSFKSHRAIAMAESLKDYHPQPVNCSGINDVYRFLPRERALVFLISDFHMPNALLEDALSNLLRHHIVPVVLWDSAEYRNLPEFGLANVSDAETGERRTLFLRKELREKIVASFEKRREEIYDLFMRFDMPPFYVEGEFDADALTEYFHQFVVA</sequence>
<feature type="domain" description="DUF58" evidence="1">
    <location>
        <begin position="46"/>
        <end position="250"/>
    </location>
</feature>
<reference evidence="2" key="1">
    <citation type="submission" date="2016-10" db="EMBL/GenBank/DDBJ databases">
        <title>Sequence of Gallionella enrichment culture.</title>
        <authorList>
            <person name="Poehlein A."/>
            <person name="Muehling M."/>
            <person name="Daniel R."/>
        </authorList>
    </citation>
    <scope>NUCLEOTIDE SEQUENCE</scope>
</reference>
<dbReference type="SUPFAM" id="SSF53300">
    <property type="entry name" value="vWA-like"/>
    <property type="match status" value="1"/>
</dbReference>
<dbReference type="InterPro" id="IPR036465">
    <property type="entry name" value="vWFA_dom_sf"/>
</dbReference>
<dbReference type="PANTHER" id="PTHR33608:SF6">
    <property type="entry name" value="BLL2464 PROTEIN"/>
    <property type="match status" value="1"/>
</dbReference>
<comment type="caution">
    <text evidence="2">The sequence shown here is derived from an EMBL/GenBank/DDBJ whole genome shotgun (WGS) entry which is preliminary data.</text>
</comment>
<organism evidence="2">
    <name type="scientific">mine drainage metagenome</name>
    <dbReference type="NCBI Taxonomy" id="410659"/>
    <lineage>
        <taxon>unclassified sequences</taxon>
        <taxon>metagenomes</taxon>
        <taxon>ecological metagenomes</taxon>
    </lineage>
</organism>
<dbReference type="PANTHER" id="PTHR33608">
    <property type="entry name" value="BLL2464 PROTEIN"/>
    <property type="match status" value="1"/>
</dbReference>
<dbReference type="EMBL" id="MLJW01000017">
    <property type="protein sequence ID" value="OIR12407.1"/>
    <property type="molecule type" value="Genomic_DNA"/>
</dbReference>
<dbReference type="InterPro" id="IPR002881">
    <property type="entry name" value="DUF58"/>
</dbReference>
<name>A0A1J5SVA7_9ZZZZ</name>
<protein>
    <recommendedName>
        <fullName evidence="1">DUF58 domain-containing protein</fullName>
    </recommendedName>
</protein>
<evidence type="ECO:0000259" key="1">
    <source>
        <dbReference type="Pfam" id="PF01882"/>
    </source>
</evidence>